<sequence>QLRDFLNKVDLSKMSVDEENESQANKERPRASQSLEMPTTPRNKTSSFVALTPQNSGNLQRAEIKNVSPNLSSEAVTSSRMCMTYKQAFFIALLLNLNQIKAAKKMVFGVCRENMRVKKVAPPIQGFSVNLNSVVELIVREQRLHQLSS</sequence>
<accession>A0AAU9WAD2</accession>
<evidence type="ECO:0000313" key="2">
    <source>
        <dbReference type="EMBL" id="CAH3107852.1"/>
    </source>
</evidence>
<protein>
    <submittedName>
        <fullName evidence="2">Uncharacterized protein</fullName>
    </submittedName>
</protein>
<evidence type="ECO:0000313" key="3">
    <source>
        <dbReference type="Proteomes" id="UP001159428"/>
    </source>
</evidence>
<dbReference type="EMBL" id="CALNXJ010000011">
    <property type="protein sequence ID" value="CAH3107852.1"/>
    <property type="molecule type" value="Genomic_DNA"/>
</dbReference>
<feature type="region of interest" description="Disordered" evidence="1">
    <location>
        <begin position="1"/>
        <end position="65"/>
    </location>
</feature>
<dbReference type="Proteomes" id="UP001159428">
    <property type="component" value="Unassembled WGS sequence"/>
</dbReference>
<reference evidence="2 3" key="1">
    <citation type="submission" date="2022-05" db="EMBL/GenBank/DDBJ databases">
        <authorList>
            <consortium name="Genoscope - CEA"/>
            <person name="William W."/>
        </authorList>
    </citation>
    <scope>NUCLEOTIDE SEQUENCE [LARGE SCALE GENOMIC DNA]</scope>
</reference>
<proteinExistence type="predicted"/>
<organism evidence="2 3">
    <name type="scientific">Pocillopora meandrina</name>
    <dbReference type="NCBI Taxonomy" id="46732"/>
    <lineage>
        <taxon>Eukaryota</taxon>
        <taxon>Metazoa</taxon>
        <taxon>Cnidaria</taxon>
        <taxon>Anthozoa</taxon>
        <taxon>Hexacorallia</taxon>
        <taxon>Scleractinia</taxon>
        <taxon>Astrocoeniina</taxon>
        <taxon>Pocilloporidae</taxon>
        <taxon>Pocillopora</taxon>
    </lineage>
</organism>
<feature type="compositionally biased region" description="Basic and acidic residues" evidence="1">
    <location>
        <begin position="1"/>
        <end position="11"/>
    </location>
</feature>
<dbReference type="AlphaFoldDB" id="A0AAU9WAD2"/>
<gene>
    <name evidence="2" type="ORF">PMEA_00002971</name>
</gene>
<evidence type="ECO:0000256" key="1">
    <source>
        <dbReference type="SAM" id="MobiDB-lite"/>
    </source>
</evidence>
<comment type="caution">
    <text evidence="2">The sequence shown here is derived from an EMBL/GenBank/DDBJ whole genome shotgun (WGS) entry which is preliminary data.</text>
</comment>
<feature type="non-terminal residue" evidence="2">
    <location>
        <position position="149"/>
    </location>
</feature>
<feature type="non-terminal residue" evidence="2">
    <location>
        <position position="1"/>
    </location>
</feature>
<feature type="compositionally biased region" description="Polar residues" evidence="1">
    <location>
        <begin position="31"/>
        <end position="59"/>
    </location>
</feature>
<keyword evidence="3" id="KW-1185">Reference proteome</keyword>
<name>A0AAU9WAD2_9CNID</name>